<dbReference type="Pfam" id="PF18895">
    <property type="entry name" value="T4SS_pilin"/>
    <property type="match status" value="1"/>
</dbReference>
<keyword evidence="1" id="KW-1133">Transmembrane helix</keyword>
<evidence type="ECO:0000313" key="2">
    <source>
        <dbReference type="EMBL" id="TDQ54383.1"/>
    </source>
</evidence>
<comment type="caution">
    <text evidence="2">The sequence shown here is derived from an EMBL/GenBank/DDBJ whole genome shotgun (WGS) entry which is preliminary data.</text>
</comment>
<feature type="transmembrane region" description="Helical" evidence="1">
    <location>
        <begin position="108"/>
        <end position="128"/>
    </location>
</feature>
<gene>
    <name evidence="2" type="ORF">EV190_102217</name>
</gene>
<accession>A0A4R6V307</accession>
<sequence>MTRNDDSAPPSSMGGPRSRLPAALLLAGAVLVLAGVGADPVWAGEADPAAPASTEDLIAVVDRIREVIITLSASVATLLLTVGGVRWLMAGGDPGEVDKAKRALTGAAIGYGIALLATVLMGILNYIVSGTVDA</sequence>
<keyword evidence="3" id="KW-1185">Reference proteome</keyword>
<dbReference type="EMBL" id="SNYN01000002">
    <property type="protein sequence ID" value="TDQ54383.1"/>
    <property type="molecule type" value="Genomic_DNA"/>
</dbReference>
<dbReference type="AlphaFoldDB" id="A0A4R6V307"/>
<evidence type="ECO:0000313" key="3">
    <source>
        <dbReference type="Proteomes" id="UP000295281"/>
    </source>
</evidence>
<organism evidence="2 3">
    <name type="scientific">Actinorugispora endophytica</name>
    <dbReference type="NCBI Taxonomy" id="1605990"/>
    <lineage>
        <taxon>Bacteria</taxon>
        <taxon>Bacillati</taxon>
        <taxon>Actinomycetota</taxon>
        <taxon>Actinomycetes</taxon>
        <taxon>Streptosporangiales</taxon>
        <taxon>Nocardiopsidaceae</taxon>
        <taxon>Actinorugispora</taxon>
    </lineage>
</organism>
<protein>
    <recommendedName>
        <fullName evidence="4">TrbC/VIRB2 family protein</fullName>
    </recommendedName>
</protein>
<evidence type="ECO:0000256" key="1">
    <source>
        <dbReference type="SAM" id="Phobius"/>
    </source>
</evidence>
<evidence type="ECO:0008006" key="4">
    <source>
        <dbReference type="Google" id="ProtNLM"/>
    </source>
</evidence>
<dbReference type="RefSeq" id="WP_243742373.1">
    <property type="nucleotide sequence ID" value="NZ_SNYN01000002.1"/>
</dbReference>
<name>A0A4R6V307_9ACTN</name>
<dbReference type="Proteomes" id="UP000295281">
    <property type="component" value="Unassembled WGS sequence"/>
</dbReference>
<feature type="transmembrane region" description="Helical" evidence="1">
    <location>
        <begin position="67"/>
        <end position="88"/>
    </location>
</feature>
<proteinExistence type="predicted"/>
<keyword evidence="1" id="KW-0472">Membrane</keyword>
<keyword evidence="1" id="KW-0812">Transmembrane</keyword>
<reference evidence="2 3" key="1">
    <citation type="submission" date="2019-03" db="EMBL/GenBank/DDBJ databases">
        <title>Genomic Encyclopedia of Type Strains, Phase IV (KMG-IV): sequencing the most valuable type-strain genomes for metagenomic binning, comparative biology and taxonomic classification.</title>
        <authorList>
            <person name="Goeker M."/>
        </authorList>
    </citation>
    <scope>NUCLEOTIDE SEQUENCE [LARGE SCALE GENOMIC DNA]</scope>
    <source>
        <strain evidence="2 3">DSM 46770</strain>
    </source>
</reference>
<dbReference type="InterPro" id="IPR043993">
    <property type="entry name" value="T4SS_pilin"/>
</dbReference>